<dbReference type="GO" id="GO:0016301">
    <property type="term" value="F:kinase activity"/>
    <property type="evidence" value="ECO:0007669"/>
    <property type="project" value="UniProtKB-KW"/>
</dbReference>
<dbReference type="PANTHER" id="PTHR33525">
    <property type="match status" value="1"/>
</dbReference>
<name>A0A2S7XP74_9GAMM</name>
<evidence type="ECO:0000259" key="1">
    <source>
        <dbReference type="PROSITE" id="PS51833"/>
    </source>
</evidence>
<dbReference type="InterPro" id="IPR013976">
    <property type="entry name" value="HDOD"/>
</dbReference>
<dbReference type="Proteomes" id="UP000239936">
    <property type="component" value="Unassembled WGS sequence"/>
</dbReference>
<keyword evidence="2" id="KW-0808">Transferase</keyword>
<dbReference type="InterPro" id="IPR052340">
    <property type="entry name" value="RNase_Y/CdgJ"/>
</dbReference>
<reference evidence="2 3" key="1">
    <citation type="submission" date="2018-01" db="EMBL/GenBank/DDBJ databases">
        <title>The complete genome sequence of Chromatium okenii LaCa, a purple sulfur bacterium with a turbulent life.</title>
        <authorList>
            <person name="Luedin S.M."/>
            <person name="Liechti N."/>
            <person name="Storelli N."/>
            <person name="Danza F."/>
            <person name="Wittwer M."/>
            <person name="Pothier J.F."/>
            <person name="Tonolla M.A."/>
        </authorList>
    </citation>
    <scope>NUCLEOTIDE SEQUENCE [LARGE SCALE GENOMIC DNA]</scope>
    <source>
        <strain evidence="2 3">LaCa</strain>
    </source>
</reference>
<dbReference type="EMBL" id="PPGH01000037">
    <property type="protein sequence ID" value="PQJ95476.1"/>
    <property type="molecule type" value="Genomic_DNA"/>
</dbReference>
<keyword evidence="3" id="KW-1185">Reference proteome</keyword>
<accession>A0A2S7XP74</accession>
<sequence length="405" mass="44500">MQQTSEVLSLLTEIDLIRDLSESTREVLSKQCTMGELAPKKRIRLTDIEGCRLFLVDGHAVRLTNGVTERLESYQGLSDPINLFANEGEFANDCVITETPCIVLKIPLTALESALNTSLEVSDIELDPSEGMFLAELYELITSNRLELPARPEIALKIQELTNDPDAGVQELTEVIQRDGTIAGALLHATNSPLFRGTKEIQSVRDAVLRFGFRNTRMLTTNLALRQSFKAKHNVTREAMAAVWSDSVLCSAYSYLLSDILGILNHDRALLAGLVAGIGAVPIIQFIEMRDANPRLARIESLIGKLRSITGVLVINYWGLGEDLVEVAEHSSHWEHRAEKPDYASITTVARWAALQSEGRPHPPATEVPAFATLGLLPPPQPGESIAQLIGSEKALETIKSMFTV</sequence>
<keyword evidence="2" id="KW-0418">Kinase</keyword>
<dbReference type="RefSeq" id="WP_105074504.1">
    <property type="nucleotide sequence ID" value="NZ_PPGH01000037.1"/>
</dbReference>
<dbReference type="Pfam" id="PF08668">
    <property type="entry name" value="HDOD"/>
    <property type="match status" value="1"/>
</dbReference>
<dbReference type="AlphaFoldDB" id="A0A2S7XP74"/>
<dbReference type="OrthoDB" id="598113at2"/>
<evidence type="ECO:0000313" key="3">
    <source>
        <dbReference type="Proteomes" id="UP000239936"/>
    </source>
</evidence>
<feature type="domain" description="HDOD" evidence="1">
    <location>
        <begin position="148"/>
        <end position="334"/>
    </location>
</feature>
<dbReference type="PANTHER" id="PTHR33525:SF3">
    <property type="entry name" value="RIBONUCLEASE Y"/>
    <property type="match status" value="1"/>
</dbReference>
<dbReference type="Gene3D" id="1.10.3210.10">
    <property type="entry name" value="Hypothetical protein af1432"/>
    <property type="match status" value="1"/>
</dbReference>
<dbReference type="PROSITE" id="PS51833">
    <property type="entry name" value="HDOD"/>
    <property type="match status" value="1"/>
</dbReference>
<gene>
    <name evidence="2" type="ORF">CXB77_14920</name>
</gene>
<organism evidence="2 3">
    <name type="scientific">Chromatium okenii</name>
    <dbReference type="NCBI Taxonomy" id="61644"/>
    <lineage>
        <taxon>Bacteria</taxon>
        <taxon>Pseudomonadati</taxon>
        <taxon>Pseudomonadota</taxon>
        <taxon>Gammaproteobacteria</taxon>
        <taxon>Chromatiales</taxon>
        <taxon>Chromatiaceae</taxon>
        <taxon>Chromatium</taxon>
    </lineage>
</organism>
<comment type="caution">
    <text evidence="2">The sequence shown here is derived from an EMBL/GenBank/DDBJ whole genome shotgun (WGS) entry which is preliminary data.</text>
</comment>
<evidence type="ECO:0000313" key="2">
    <source>
        <dbReference type="EMBL" id="PQJ95476.1"/>
    </source>
</evidence>
<proteinExistence type="predicted"/>
<dbReference type="SUPFAM" id="SSF109604">
    <property type="entry name" value="HD-domain/PDEase-like"/>
    <property type="match status" value="1"/>
</dbReference>
<protein>
    <submittedName>
        <fullName evidence="2">Histidine kinase</fullName>
    </submittedName>
</protein>